<evidence type="ECO:0000313" key="2">
    <source>
        <dbReference type="EMBL" id="NRT56068.1"/>
    </source>
</evidence>
<dbReference type="RefSeq" id="WP_173805038.1">
    <property type="nucleotide sequence ID" value="NZ_JABSNM010000006.1"/>
</dbReference>
<feature type="coiled-coil region" evidence="1">
    <location>
        <begin position="374"/>
        <end position="408"/>
    </location>
</feature>
<proteinExistence type="predicted"/>
<evidence type="ECO:0000256" key="1">
    <source>
        <dbReference type="SAM" id="Coils"/>
    </source>
</evidence>
<reference evidence="2 3" key="1">
    <citation type="submission" date="2020-05" db="EMBL/GenBank/DDBJ databases">
        <title>Genomic Encyclopedia of Type Strains, Phase IV (KMG-V): Genome sequencing to study the core and pangenomes of soil and plant-associated prokaryotes.</title>
        <authorList>
            <person name="Whitman W."/>
        </authorList>
    </citation>
    <scope>NUCLEOTIDE SEQUENCE [LARGE SCALE GENOMIC DNA]</scope>
    <source>
        <strain evidence="2 3">C29</strain>
    </source>
</reference>
<comment type="caution">
    <text evidence="2">The sequence shown here is derived from an EMBL/GenBank/DDBJ whole genome shotgun (WGS) entry which is preliminary data.</text>
</comment>
<evidence type="ECO:0000313" key="3">
    <source>
        <dbReference type="Proteomes" id="UP001516061"/>
    </source>
</evidence>
<keyword evidence="3" id="KW-1185">Reference proteome</keyword>
<protein>
    <submittedName>
        <fullName evidence="2">Uncharacterized protein</fullName>
    </submittedName>
</protein>
<accession>A0ABX2G199</accession>
<dbReference type="Proteomes" id="UP001516061">
    <property type="component" value="Unassembled WGS sequence"/>
</dbReference>
<organism evidence="2 3">
    <name type="scientific">Sphaerotilus uruguayifluvii</name>
    <dbReference type="NCBI Taxonomy" id="2735897"/>
    <lineage>
        <taxon>Bacteria</taxon>
        <taxon>Pseudomonadati</taxon>
        <taxon>Pseudomonadota</taxon>
        <taxon>Betaproteobacteria</taxon>
        <taxon>Burkholderiales</taxon>
        <taxon>Sphaerotilaceae</taxon>
        <taxon>Sphaerotilus</taxon>
    </lineage>
</organism>
<sequence>MKLRPPFPQSTEHAPARWRSAIARRLCSLAAMALVAWPGSAVHAQAAGAPSAGRSHVWLVGGGPDPEASQGQIELNVLWVADIVRSLAPQADLRIFFADASPEVRDVRIWSRPAEGQATLQPLARVFGQQEFNGNQYRKHHIGGTVHGTRVDQLGATLARDFSALRPGDRGLFVFNGHGLRDLSDRAGNTLRLWDDTRLSVRELERLAGSAPPAVPMRFVFTQCYSGGFMRLIRPQARDTRTLAAYNRCGFAAESADRLSEGCSASIDSGDYRDYTTYFFAALSGMTRAGQRLPRSPDRDGDGTVTLHEAHLYALLEGHNADLPRATSEVYLERWQPAWLRYIDTTSEPDNEYGRLAAELAQRLGLPPRGRALQRALQTRHQALEQRLEAIDRQSHRLDDEITQLQQRLQRGLVQRWPEAAHPHTAAYARFLATELGAAQSYLTAQKDYPALAERQDRRAALDLEQVGVDRDITQLDKVLRLRQLARLSEQFERFATPSARREYQQLDRCERTPL</sequence>
<name>A0ABX2G199_9BURK</name>
<dbReference type="Gene3D" id="3.40.50.1460">
    <property type="match status" value="1"/>
</dbReference>
<dbReference type="EMBL" id="JABSNM010000006">
    <property type="protein sequence ID" value="NRT56068.1"/>
    <property type="molecule type" value="Genomic_DNA"/>
</dbReference>
<keyword evidence="1" id="KW-0175">Coiled coil</keyword>
<gene>
    <name evidence="2" type="ORF">HNQ01_001803</name>
</gene>